<dbReference type="OrthoDB" id="10681816at2759"/>
<comment type="caution">
    <text evidence="3">The sequence shown here is derived from an EMBL/GenBank/DDBJ whole genome shotgun (WGS) entry which is preliminary data.</text>
</comment>
<sequence length="565" mass="59876">MSFLPRSKCGCYGDLTSTELWVGSKTAKFGQNEKICLEPDDFVVCPPTPGGETDANQACFKLMYSEANVNPYSLKEVDAGYVNSIYYDGVMIHTTSIRPQLDIGQTRYNVTLGDSLYFGLPDKNDHQICVVMDKNNDSLEIDEQNTFCVPVQWCGFVADLDAGVDVTVGKKKILWGDSACLTNDDYLIMPAGENDNDYAIEITYTERNNGYSIFPAGYQNSIYIDGVAKKSDSNRPVLYGKTQRQRELKFSSSSKELMVDPQQGKSVITLVMDSGDSYPESNENNTFSVTLYFQELMPDKNTTTPAPTPGNTTAAPTTTAAPLSPPPPPLPCPLVNAQGLVARLSTAYESAQGCEYVATLGMELRINTEMPSFSSSALVGEVALQLNVATNRVAVREVVPGSVVAKVDVLPPSGQAVLDENVAKLMVDVFVRGDVKLSSACGGPVGRWQEGVCTYTAKLLYLPSAQAAKLVSSPPPPTSKSDSGLSDGAIAGIAIVCAVVPAIAVGVGCWLATRKARSESSAAGAALLAPSTPSSGEAAEPASPPATSPEVVHSAPVAPEPSSAV</sequence>
<feature type="region of interest" description="Disordered" evidence="1">
    <location>
        <begin position="522"/>
        <end position="565"/>
    </location>
</feature>
<accession>A0A830H8W0</accession>
<gene>
    <name evidence="3" type="ORF">PPROV_000178700</name>
</gene>
<dbReference type="AlphaFoldDB" id="A0A830H8W0"/>
<protein>
    <submittedName>
        <fullName evidence="3">Uncharacterized protein</fullName>
    </submittedName>
</protein>
<keyword evidence="2" id="KW-1133">Transmembrane helix</keyword>
<feature type="compositionally biased region" description="Low complexity" evidence="1">
    <location>
        <begin position="522"/>
        <end position="541"/>
    </location>
</feature>
<proteinExistence type="predicted"/>
<feature type="region of interest" description="Disordered" evidence="1">
    <location>
        <begin position="299"/>
        <end position="327"/>
    </location>
</feature>
<evidence type="ECO:0000313" key="4">
    <source>
        <dbReference type="Proteomes" id="UP000660262"/>
    </source>
</evidence>
<evidence type="ECO:0000256" key="1">
    <source>
        <dbReference type="SAM" id="MobiDB-lite"/>
    </source>
</evidence>
<organism evidence="3 4">
    <name type="scientific">Pycnococcus provasolii</name>
    <dbReference type="NCBI Taxonomy" id="41880"/>
    <lineage>
        <taxon>Eukaryota</taxon>
        <taxon>Viridiplantae</taxon>
        <taxon>Chlorophyta</taxon>
        <taxon>Pseudoscourfieldiophyceae</taxon>
        <taxon>Pseudoscourfieldiales</taxon>
        <taxon>Pycnococcaceae</taxon>
        <taxon>Pycnococcus</taxon>
    </lineage>
</organism>
<dbReference type="Proteomes" id="UP000660262">
    <property type="component" value="Unassembled WGS sequence"/>
</dbReference>
<evidence type="ECO:0000256" key="2">
    <source>
        <dbReference type="SAM" id="Phobius"/>
    </source>
</evidence>
<dbReference type="EMBL" id="BNJQ01000004">
    <property type="protein sequence ID" value="GHP03032.1"/>
    <property type="molecule type" value="Genomic_DNA"/>
</dbReference>
<keyword evidence="2" id="KW-0812">Transmembrane</keyword>
<keyword evidence="2" id="KW-0472">Membrane</keyword>
<name>A0A830H8W0_9CHLO</name>
<feature type="transmembrane region" description="Helical" evidence="2">
    <location>
        <begin position="489"/>
        <end position="512"/>
    </location>
</feature>
<evidence type="ECO:0000313" key="3">
    <source>
        <dbReference type="EMBL" id="GHP03032.1"/>
    </source>
</evidence>
<reference evidence="3" key="1">
    <citation type="submission" date="2020-10" db="EMBL/GenBank/DDBJ databases">
        <title>Unveiling of a novel bifunctional photoreceptor, Dualchrome1, isolated from a cosmopolitan green alga.</title>
        <authorList>
            <person name="Suzuki S."/>
            <person name="Kawachi M."/>
        </authorList>
    </citation>
    <scope>NUCLEOTIDE SEQUENCE</scope>
    <source>
        <strain evidence="3">NIES 2893</strain>
    </source>
</reference>
<feature type="compositionally biased region" description="Low complexity" evidence="1">
    <location>
        <begin position="302"/>
        <end position="322"/>
    </location>
</feature>
<keyword evidence="4" id="KW-1185">Reference proteome</keyword>